<sequence>MRVSRRELVAASLLLACAPRSGHPVRPAAWEATPGDWLEQWLAAFNDERASAYPDFVKAYIPALIPYLDDDLGLREATGGFTLLRHEQAAPGQLTAWLRDRNWERFSKAVLSIGDGRIDDLSFLGAPPPGGFAIQRLSEHGAVTQLHQKLEEEVAASRFSGAVLVAKEETVLFRAAYGSQGAGEGLAVTPATRFCIGSMGKMFTAVAILQLVQDGRLRLTGTVASLLPAYPDTALARQVTVQHLLTHTGGTGDFFGAVYDAHAAELQTLAGFIRLFGAREAAFSPGSRWGYSNFGFILLGAIIEQVSGLSWEAYLERHVFRPAGMPATSPAASAGNTASPCTGAARTGLRPLPFYAGLPAGGGYSTIDDLHRFGMALRETRLLDARHLGLLTAASVQAGNSQWSLGLRVSVRNGEAYYGHGGSAPGVNADFAIYPHAGYTVIVLANRGHPHAANVADFVGARLPRAKG</sequence>
<dbReference type="PANTHER" id="PTHR46825:SF9">
    <property type="entry name" value="BETA-LACTAMASE-RELATED DOMAIN-CONTAINING PROTEIN"/>
    <property type="match status" value="1"/>
</dbReference>
<dbReference type="InterPro" id="IPR050491">
    <property type="entry name" value="AmpC-like"/>
</dbReference>
<dbReference type="Gene3D" id="3.40.710.10">
    <property type="entry name" value="DD-peptidase/beta-lactamase superfamily"/>
    <property type="match status" value="1"/>
</dbReference>
<dbReference type="InterPro" id="IPR001466">
    <property type="entry name" value="Beta-lactam-related"/>
</dbReference>
<protein>
    <submittedName>
        <fullName evidence="2">CubicO group peptidase, beta-lactamase class C family</fullName>
    </submittedName>
</protein>
<dbReference type="Proteomes" id="UP000199181">
    <property type="component" value="Unassembled WGS sequence"/>
</dbReference>
<dbReference type="SUPFAM" id="SSF56601">
    <property type="entry name" value="beta-lactamase/transpeptidase-like"/>
    <property type="match status" value="1"/>
</dbReference>
<proteinExistence type="predicted"/>
<organism evidence="2 3">
    <name type="scientific">Stigmatella erecta</name>
    <dbReference type="NCBI Taxonomy" id="83460"/>
    <lineage>
        <taxon>Bacteria</taxon>
        <taxon>Pseudomonadati</taxon>
        <taxon>Myxococcota</taxon>
        <taxon>Myxococcia</taxon>
        <taxon>Myxococcales</taxon>
        <taxon>Cystobacterineae</taxon>
        <taxon>Archangiaceae</taxon>
        <taxon>Stigmatella</taxon>
    </lineage>
</organism>
<feature type="domain" description="Beta-lactamase-related" evidence="1">
    <location>
        <begin position="150"/>
        <end position="457"/>
    </location>
</feature>
<evidence type="ECO:0000313" key="3">
    <source>
        <dbReference type="Proteomes" id="UP000199181"/>
    </source>
</evidence>
<dbReference type="EMBL" id="FOIJ01000026">
    <property type="protein sequence ID" value="SEU38208.1"/>
    <property type="molecule type" value="Genomic_DNA"/>
</dbReference>
<dbReference type="InterPro" id="IPR012338">
    <property type="entry name" value="Beta-lactam/transpept-like"/>
</dbReference>
<dbReference type="Pfam" id="PF00144">
    <property type="entry name" value="Beta-lactamase"/>
    <property type="match status" value="1"/>
</dbReference>
<gene>
    <name evidence="2" type="ORF">SAMN05443639_12626</name>
</gene>
<evidence type="ECO:0000313" key="2">
    <source>
        <dbReference type="EMBL" id="SEU38208.1"/>
    </source>
</evidence>
<name>A0A1I0LFW4_9BACT</name>
<accession>A0A1I0LFW4</accession>
<reference evidence="3" key="1">
    <citation type="submission" date="2016-10" db="EMBL/GenBank/DDBJ databases">
        <authorList>
            <person name="Varghese N."/>
            <person name="Submissions S."/>
        </authorList>
    </citation>
    <scope>NUCLEOTIDE SEQUENCE [LARGE SCALE GENOMIC DNA]</scope>
    <source>
        <strain evidence="3">DSM 16858</strain>
    </source>
</reference>
<dbReference type="AlphaFoldDB" id="A0A1I0LFW4"/>
<dbReference type="PANTHER" id="PTHR46825">
    <property type="entry name" value="D-ALANYL-D-ALANINE-CARBOXYPEPTIDASE/ENDOPEPTIDASE AMPH"/>
    <property type="match status" value="1"/>
</dbReference>
<keyword evidence="3" id="KW-1185">Reference proteome</keyword>
<evidence type="ECO:0000259" key="1">
    <source>
        <dbReference type="Pfam" id="PF00144"/>
    </source>
</evidence>